<name>A0A8T4GHG2_9EURY</name>
<proteinExistence type="predicted"/>
<reference evidence="2" key="1">
    <citation type="submission" date="2021-03" db="EMBL/GenBank/DDBJ databases">
        <title>Genomic Encyclopedia of Type Strains, Phase IV (KMG-IV): sequencing the most valuable type-strain genomes for metagenomic binning, comparative biology and taxonomic classification.</title>
        <authorList>
            <person name="Goeker M."/>
        </authorList>
    </citation>
    <scope>NUCLEOTIDE SEQUENCE</scope>
    <source>
        <strain evidence="2">DSM 23564</strain>
    </source>
</reference>
<feature type="region of interest" description="Disordered" evidence="1">
    <location>
        <begin position="1"/>
        <end position="31"/>
    </location>
</feature>
<dbReference type="EMBL" id="JAGGKQ010000027">
    <property type="protein sequence ID" value="MBP1923676.1"/>
    <property type="molecule type" value="Genomic_DNA"/>
</dbReference>
<protein>
    <submittedName>
        <fullName evidence="2">Uncharacterized protein</fullName>
    </submittedName>
</protein>
<accession>A0A8T4GHG2</accession>
<evidence type="ECO:0000313" key="2">
    <source>
        <dbReference type="EMBL" id="MBP1923676.1"/>
    </source>
</evidence>
<dbReference type="AlphaFoldDB" id="A0A8T4GHG2"/>
<dbReference type="Proteomes" id="UP000823588">
    <property type="component" value="Unassembled WGS sequence"/>
</dbReference>
<comment type="caution">
    <text evidence="2">The sequence shown here is derived from an EMBL/GenBank/DDBJ whole genome shotgun (WGS) entry which is preliminary data.</text>
</comment>
<organism evidence="2 3">
    <name type="scientific">Halorubrum alkaliphilum</name>
    <dbReference type="NCBI Taxonomy" id="261290"/>
    <lineage>
        <taxon>Archaea</taxon>
        <taxon>Methanobacteriati</taxon>
        <taxon>Methanobacteriota</taxon>
        <taxon>Stenosarchaea group</taxon>
        <taxon>Halobacteria</taxon>
        <taxon>Halobacteriales</taxon>
        <taxon>Haloferacaceae</taxon>
        <taxon>Halorubrum</taxon>
    </lineage>
</organism>
<evidence type="ECO:0000313" key="3">
    <source>
        <dbReference type="Proteomes" id="UP000823588"/>
    </source>
</evidence>
<keyword evidence="3" id="KW-1185">Reference proteome</keyword>
<sequence>MSAAKSTQYGRGGPYPGDWDRFDPLNGDPPGRWQVEAHTIGGCGTPDIPRREIAIWTHPTEGTLRVVKEAIPNGSYVLMKPNGEQTRGCREDMFDRATWLMRRPTH</sequence>
<evidence type="ECO:0000256" key="1">
    <source>
        <dbReference type="SAM" id="MobiDB-lite"/>
    </source>
</evidence>
<gene>
    <name evidence="2" type="ORF">J2751_002721</name>
</gene>